<protein>
    <submittedName>
        <fullName evidence="3">MerR family transcriptional regulator</fullName>
    </submittedName>
</protein>
<organism evidence="3 4">
    <name type="scientific">Actinomycetospora chlora</name>
    <dbReference type="NCBI Taxonomy" id="663608"/>
    <lineage>
        <taxon>Bacteria</taxon>
        <taxon>Bacillati</taxon>
        <taxon>Actinomycetota</taxon>
        <taxon>Actinomycetes</taxon>
        <taxon>Pseudonocardiales</taxon>
        <taxon>Pseudonocardiaceae</taxon>
        <taxon>Actinomycetospora</taxon>
    </lineage>
</organism>
<dbReference type="EMBL" id="BAABHO010000028">
    <property type="protein sequence ID" value="GAA4795854.1"/>
    <property type="molecule type" value="Genomic_DNA"/>
</dbReference>
<proteinExistence type="predicted"/>
<dbReference type="Gene3D" id="1.10.1660.10">
    <property type="match status" value="1"/>
</dbReference>
<keyword evidence="4" id="KW-1185">Reference proteome</keyword>
<dbReference type="InterPro" id="IPR010499">
    <property type="entry name" value="AraC_E-bd"/>
</dbReference>
<comment type="caution">
    <text evidence="3">The sequence shown here is derived from an EMBL/GenBank/DDBJ whole genome shotgun (WGS) entry which is preliminary data.</text>
</comment>
<name>A0ABP9BI36_9PSEU</name>
<keyword evidence="1" id="KW-0238">DNA-binding</keyword>
<dbReference type="PANTHER" id="PTHR30204:SF97">
    <property type="entry name" value="MERR FAMILY REGULATORY PROTEIN"/>
    <property type="match status" value="1"/>
</dbReference>
<evidence type="ECO:0000256" key="1">
    <source>
        <dbReference type="ARBA" id="ARBA00023125"/>
    </source>
</evidence>
<dbReference type="CDD" id="cd01107">
    <property type="entry name" value="HTH_BmrR"/>
    <property type="match status" value="1"/>
</dbReference>
<dbReference type="PANTHER" id="PTHR30204">
    <property type="entry name" value="REDOX-CYCLING DRUG-SENSING TRANSCRIPTIONAL ACTIVATOR SOXR"/>
    <property type="match status" value="1"/>
</dbReference>
<feature type="domain" description="HTH merR-type" evidence="2">
    <location>
        <begin position="28"/>
        <end position="98"/>
    </location>
</feature>
<dbReference type="PROSITE" id="PS50937">
    <property type="entry name" value="HTH_MERR_2"/>
    <property type="match status" value="1"/>
</dbReference>
<dbReference type="Pfam" id="PF13411">
    <property type="entry name" value="MerR_1"/>
    <property type="match status" value="1"/>
</dbReference>
<dbReference type="Proteomes" id="UP001500928">
    <property type="component" value="Unassembled WGS sequence"/>
</dbReference>
<sequence>MRPPCEFAAREGQACGPSPGERVHSGAVLTIGEFSRLTQLSVRTLRRYHEATLLEPAVVDEATGYRYYAVDQIPTAQVIYRLRELDVPLGEVRRIVRTPDPDVRAGLVADHLQRLEEQLDRTRAAVVSLRRLLRPDPAPIEVELRAEPARAVAAVEAVLGHRDVEAWFAGAMAELEAAVGDAATGPLGGSFDNALFEQERGHALLYLPTAAPPRTGRVHPVTLPAAELAVATHVGEHDGVEVTYGQLGTWVVENAMSVAGPVREVYRVGPRDASDPADWRTEIGWPVFRVA</sequence>
<dbReference type="SUPFAM" id="SSF46955">
    <property type="entry name" value="Putative DNA-binding domain"/>
    <property type="match status" value="1"/>
</dbReference>
<dbReference type="SMART" id="SM00871">
    <property type="entry name" value="AraC_E_bind"/>
    <property type="match status" value="1"/>
</dbReference>
<dbReference type="Gene3D" id="3.20.80.10">
    <property type="entry name" value="Regulatory factor, effector binding domain"/>
    <property type="match status" value="1"/>
</dbReference>
<reference evidence="4" key="1">
    <citation type="journal article" date="2019" name="Int. J. Syst. Evol. Microbiol.">
        <title>The Global Catalogue of Microorganisms (GCM) 10K type strain sequencing project: providing services to taxonomists for standard genome sequencing and annotation.</title>
        <authorList>
            <consortium name="The Broad Institute Genomics Platform"/>
            <consortium name="The Broad Institute Genome Sequencing Center for Infectious Disease"/>
            <person name="Wu L."/>
            <person name="Ma J."/>
        </authorList>
    </citation>
    <scope>NUCLEOTIDE SEQUENCE [LARGE SCALE GENOMIC DNA]</scope>
    <source>
        <strain evidence="4">JCM 17979</strain>
    </source>
</reference>
<evidence type="ECO:0000259" key="2">
    <source>
        <dbReference type="PROSITE" id="PS50937"/>
    </source>
</evidence>
<evidence type="ECO:0000313" key="4">
    <source>
        <dbReference type="Proteomes" id="UP001500928"/>
    </source>
</evidence>
<dbReference type="Pfam" id="PF06445">
    <property type="entry name" value="GyrI-like"/>
    <property type="match status" value="1"/>
</dbReference>
<dbReference type="InterPro" id="IPR009061">
    <property type="entry name" value="DNA-bd_dom_put_sf"/>
</dbReference>
<gene>
    <name evidence="3" type="ORF">GCM10023200_34900</name>
</gene>
<evidence type="ECO:0000313" key="3">
    <source>
        <dbReference type="EMBL" id="GAA4795854.1"/>
    </source>
</evidence>
<dbReference type="SMART" id="SM00422">
    <property type="entry name" value="HTH_MERR"/>
    <property type="match status" value="1"/>
</dbReference>
<dbReference type="InterPro" id="IPR029442">
    <property type="entry name" value="GyrI-like"/>
</dbReference>
<dbReference type="SUPFAM" id="SSF55136">
    <property type="entry name" value="Probable bacterial effector-binding domain"/>
    <property type="match status" value="1"/>
</dbReference>
<accession>A0ABP9BI36</accession>
<dbReference type="InterPro" id="IPR011256">
    <property type="entry name" value="Reg_factor_effector_dom_sf"/>
</dbReference>
<dbReference type="InterPro" id="IPR000551">
    <property type="entry name" value="MerR-type_HTH_dom"/>
</dbReference>
<dbReference type="InterPro" id="IPR047057">
    <property type="entry name" value="MerR_fam"/>
</dbReference>